<keyword evidence="4" id="KW-0336">GPI-anchor</keyword>
<reference evidence="14 15" key="1">
    <citation type="submission" date="2021-02" db="EMBL/GenBank/DDBJ databases">
        <title>Plant Genome Project.</title>
        <authorList>
            <person name="Zhang R.-G."/>
        </authorList>
    </citation>
    <scope>NUCLEOTIDE SEQUENCE [LARGE SCALE GENOMIC DNA]</scope>
    <source>
        <tissue evidence="14">Leaves</tissue>
    </source>
</reference>
<dbReference type="InterPro" id="IPR036365">
    <property type="entry name" value="PGBD-like_sf"/>
</dbReference>
<keyword evidence="5" id="KW-0645">Protease</keyword>
<dbReference type="SUPFAM" id="SSF55486">
    <property type="entry name" value="Metalloproteases ('zincins'), catalytic domain"/>
    <property type="match status" value="1"/>
</dbReference>
<keyword evidence="10" id="KW-0482">Metalloprotease</keyword>
<dbReference type="InterPro" id="IPR006026">
    <property type="entry name" value="Peptidase_Metallo"/>
</dbReference>
<evidence type="ECO:0000256" key="12">
    <source>
        <dbReference type="SAM" id="SignalP"/>
    </source>
</evidence>
<dbReference type="PANTHER" id="PTHR10201">
    <property type="entry name" value="MATRIX METALLOPROTEINASE"/>
    <property type="match status" value="1"/>
</dbReference>
<evidence type="ECO:0000256" key="9">
    <source>
        <dbReference type="ARBA" id="ARBA00022833"/>
    </source>
</evidence>
<evidence type="ECO:0000256" key="4">
    <source>
        <dbReference type="ARBA" id="ARBA00022622"/>
    </source>
</evidence>
<dbReference type="InterPro" id="IPR021190">
    <property type="entry name" value="Pept_M10A"/>
</dbReference>
<keyword evidence="9" id="KW-0862">Zinc</keyword>
<comment type="similarity">
    <text evidence="3">Belongs to the peptidase M10A family. Matrix metalloproteinases (MMPs) subfamily.</text>
</comment>
<comment type="caution">
    <text evidence="14">The sequence shown here is derived from an EMBL/GenBank/DDBJ whole genome shotgun (WGS) entry which is preliminary data.</text>
</comment>
<keyword evidence="7 12" id="KW-0732">Signal</keyword>
<keyword evidence="4" id="KW-0472">Membrane</keyword>
<dbReference type="CDD" id="cd04278">
    <property type="entry name" value="ZnMc_MMP"/>
    <property type="match status" value="1"/>
</dbReference>
<evidence type="ECO:0000256" key="8">
    <source>
        <dbReference type="ARBA" id="ARBA00022801"/>
    </source>
</evidence>
<feature type="signal peptide" evidence="12">
    <location>
        <begin position="1"/>
        <end position="27"/>
    </location>
</feature>
<feature type="chain" id="PRO_5045278873" description="Peptidase metallopeptidase domain-containing protein" evidence="12">
    <location>
        <begin position="28"/>
        <end position="358"/>
    </location>
</feature>
<accession>A0ABQ8IIE3</accession>
<comment type="cofactor">
    <cofactor evidence="1">
        <name>Zn(2+)</name>
        <dbReference type="ChEBI" id="CHEBI:29105"/>
    </cofactor>
</comment>
<keyword evidence="8" id="KW-0378">Hydrolase</keyword>
<evidence type="ECO:0000256" key="3">
    <source>
        <dbReference type="ARBA" id="ARBA00009614"/>
    </source>
</evidence>
<gene>
    <name evidence="14" type="ORF">JRO89_XS01G0024400</name>
</gene>
<evidence type="ECO:0000256" key="5">
    <source>
        <dbReference type="ARBA" id="ARBA00022670"/>
    </source>
</evidence>
<feature type="domain" description="Peptidase metallopeptidase" evidence="13">
    <location>
        <begin position="145"/>
        <end position="312"/>
    </location>
</feature>
<dbReference type="SUPFAM" id="SSF47090">
    <property type="entry name" value="PGBD-like"/>
    <property type="match status" value="1"/>
</dbReference>
<dbReference type="PROSITE" id="PS00546">
    <property type="entry name" value="CYSTEINE_SWITCH"/>
    <property type="match status" value="1"/>
</dbReference>
<dbReference type="SMART" id="SM00235">
    <property type="entry name" value="ZnMc"/>
    <property type="match status" value="1"/>
</dbReference>
<dbReference type="InterPro" id="IPR002477">
    <property type="entry name" value="Peptidoglycan-bd-like"/>
</dbReference>
<proteinExistence type="inferred from homology"/>
<dbReference type="PRINTS" id="PR00138">
    <property type="entry name" value="MATRIXIN"/>
</dbReference>
<dbReference type="InterPro" id="IPR021158">
    <property type="entry name" value="Pept_M10A_Zn_BS"/>
</dbReference>
<sequence>MLLLSTKHLSLLIIIFVIASQSSCLAAARSVPDLTSKQSHDIANKWRDIDDNFHSSQRGSIPELKKYFRRFGYLPLQDHYNVSDDTFDEPFKSAILNFQTKLGLPVNGKLDFDTVSLIMAPRCGVPDSETTHSMHARQSYVFFPGKPRWARDAPMKLTYAFSKDNFIDYLNISDIKAVFKRAFAKWASVIPVSFVETDDYGFADITIGFYSGDHGDGEPFDGVLGVLAHSFTPENGRFHLDAAERWAIDFRSEKSAVAVDLESVAIHEIGHLLGLSHSSVKGAVMYPTLKPRDKKLDLSLDDVNGVQALYGSNPNFSISSLLESDISANQAVDLTRIRSSSLLWATLILDVLSIIFCM</sequence>
<name>A0ABQ8IIE3_9ROSI</name>
<dbReference type="InterPro" id="IPR024079">
    <property type="entry name" value="MetalloPept_cat_dom_sf"/>
</dbReference>
<keyword evidence="11" id="KW-0865">Zymogen</keyword>
<evidence type="ECO:0000313" key="15">
    <source>
        <dbReference type="Proteomes" id="UP000827721"/>
    </source>
</evidence>
<dbReference type="Pfam" id="PF00413">
    <property type="entry name" value="Peptidase_M10"/>
    <property type="match status" value="1"/>
</dbReference>
<keyword evidence="4" id="KW-0449">Lipoprotein</keyword>
<dbReference type="InterPro" id="IPR033739">
    <property type="entry name" value="M10A_MMP"/>
</dbReference>
<dbReference type="PANTHER" id="PTHR10201:SF321">
    <property type="entry name" value="METALLOENDOPROTEINASE 4-MMP"/>
    <property type="match status" value="1"/>
</dbReference>
<evidence type="ECO:0000256" key="2">
    <source>
        <dbReference type="ARBA" id="ARBA00004471"/>
    </source>
</evidence>
<dbReference type="InterPro" id="IPR001818">
    <property type="entry name" value="Pept_M10_metallopeptidase"/>
</dbReference>
<evidence type="ECO:0000256" key="1">
    <source>
        <dbReference type="ARBA" id="ARBA00001947"/>
    </source>
</evidence>
<protein>
    <recommendedName>
        <fullName evidence="13">Peptidase metallopeptidase domain-containing protein</fullName>
    </recommendedName>
</protein>
<evidence type="ECO:0000256" key="7">
    <source>
        <dbReference type="ARBA" id="ARBA00022729"/>
    </source>
</evidence>
<dbReference type="Gene3D" id="3.40.390.10">
    <property type="entry name" value="Collagenase (Catalytic Domain)"/>
    <property type="match status" value="1"/>
</dbReference>
<keyword evidence="4" id="KW-0325">Glycoprotein</keyword>
<evidence type="ECO:0000256" key="10">
    <source>
        <dbReference type="ARBA" id="ARBA00023049"/>
    </source>
</evidence>
<evidence type="ECO:0000259" key="13">
    <source>
        <dbReference type="SMART" id="SM00235"/>
    </source>
</evidence>
<evidence type="ECO:0000313" key="14">
    <source>
        <dbReference type="EMBL" id="KAH7576263.1"/>
    </source>
</evidence>
<dbReference type="Pfam" id="PF01471">
    <property type="entry name" value="PG_binding_1"/>
    <property type="match status" value="1"/>
</dbReference>
<dbReference type="Proteomes" id="UP000827721">
    <property type="component" value="Unassembled WGS sequence"/>
</dbReference>
<keyword evidence="6" id="KW-0479">Metal-binding</keyword>
<dbReference type="EMBL" id="JAFEMO010000001">
    <property type="protein sequence ID" value="KAH7576263.1"/>
    <property type="molecule type" value="Genomic_DNA"/>
</dbReference>
<organism evidence="14 15">
    <name type="scientific">Xanthoceras sorbifolium</name>
    <dbReference type="NCBI Taxonomy" id="99658"/>
    <lineage>
        <taxon>Eukaryota</taxon>
        <taxon>Viridiplantae</taxon>
        <taxon>Streptophyta</taxon>
        <taxon>Embryophyta</taxon>
        <taxon>Tracheophyta</taxon>
        <taxon>Spermatophyta</taxon>
        <taxon>Magnoliopsida</taxon>
        <taxon>eudicotyledons</taxon>
        <taxon>Gunneridae</taxon>
        <taxon>Pentapetalae</taxon>
        <taxon>rosids</taxon>
        <taxon>malvids</taxon>
        <taxon>Sapindales</taxon>
        <taxon>Sapindaceae</taxon>
        <taxon>Xanthoceroideae</taxon>
        <taxon>Xanthoceras</taxon>
    </lineage>
</organism>
<evidence type="ECO:0000256" key="6">
    <source>
        <dbReference type="ARBA" id="ARBA00022723"/>
    </source>
</evidence>
<keyword evidence="15" id="KW-1185">Reference proteome</keyword>
<comment type="subcellular location">
    <subcellularLocation>
        <location evidence="2">Cell membrane</location>
        <topology evidence="2">Lipid-anchor</topology>
        <topology evidence="2">GPI-anchor</topology>
        <orientation evidence="2">Extracellular side</orientation>
    </subcellularLocation>
</comment>
<evidence type="ECO:0000256" key="11">
    <source>
        <dbReference type="ARBA" id="ARBA00023145"/>
    </source>
</evidence>